<dbReference type="EMBL" id="CP007128">
    <property type="protein sequence ID" value="AHG88167.1"/>
    <property type="molecule type" value="Genomic_DNA"/>
</dbReference>
<organism evidence="2 3">
    <name type="scientific">Gemmatirosa kalamazoonensis</name>
    <dbReference type="NCBI Taxonomy" id="861299"/>
    <lineage>
        <taxon>Bacteria</taxon>
        <taxon>Pseudomonadati</taxon>
        <taxon>Gemmatimonadota</taxon>
        <taxon>Gemmatimonadia</taxon>
        <taxon>Gemmatimonadales</taxon>
        <taxon>Gemmatimonadaceae</taxon>
        <taxon>Gemmatirosa</taxon>
    </lineage>
</organism>
<accession>W0RCK1</accession>
<protein>
    <recommendedName>
        <fullName evidence="4">FG-GAP repeat protein</fullName>
    </recommendedName>
</protein>
<dbReference type="InterPro" id="IPR028994">
    <property type="entry name" value="Integrin_alpha_N"/>
</dbReference>
<dbReference type="InterPro" id="IPR013517">
    <property type="entry name" value="FG-GAP"/>
</dbReference>
<dbReference type="Proteomes" id="UP000019151">
    <property type="component" value="Chromosome"/>
</dbReference>
<dbReference type="PANTHER" id="PTHR45460">
    <property type="entry name" value="SIMILAR TO CYSTEINE PROTEINASE"/>
    <property type="match status" value="1"/>
</dbReference>
<dbReference type="RefSeq" id="WP_104022188.1">
    <property type="nucleotide sequence ID" value="NZ_CP007128.1"/>
</dbReference>
<evidence type="ECO:0000313" key="2">
    <source>
        <dbReference type="EMBL" id="AHG88167.1"/>
    </source>
</evidence>
<dbReference type="InParanoid" id="W0RCK1"/>
<dbReference type="SUPFAM" id="SSF69318">
    <property type="entry name" value="Integrin alpha N-terminal domain"/>
    <property type="match status" value="1"/>
</dbReference>
<evidence type="ECO:0008006" key="4">
    <source>
        <dbReference type="Google" id="ProtNLM"/>
    </source>
</evidence>
<keyword evidence="1" id="KW-0732">Signal</keyword>
<dbReference type="PATRIC" id="fig|861299.3.peg.643"/>
<dbReference type="AlphaFoldDB" id="W0RCK1"/>
<dbReference type="eggNOG" id="COG4403">
    <property type="taxonomic scope" value="Bacteria"/>
</dbReference>
<dbReference type="PANTHER" id="PTHR45460:SF2">
    <property type="entry name" value="ALPHA 1,3 GLUCANASE, GH71 FAMILY (EUROFUNG)"/>
    <property type="match status" value="1"/>
</dbReference>
<reference evidence="2 3" key="1">
    <citation type="journal article" date="2014" name="Genome Announc.">
        <title>Genome Sequence and Methylome of Soil Bacterium Gemmatirosa kalamazoonensis KBS708T, a Member of the Rarely Cultivated Gemmatimonadetes Phylum.</title>
        <authorList>
            <person name="Debruyn J.M."/>
            <person name="Radosevich M."/>
            <person name="Wommack K.E."/>
            <person name="Polson S.W."/>
            <person name="Hauser L.J."/>
            <person name="Fawaz M.N."/>
            <person name="Korlach J."/>
            <person name="Tsai Y.C."/>
        </authorList>
    </citation>
    <scope>NUCLEOTIDE SEQUENCE [LARGE SCALE GENOMIC DNA]</scope>
    <source>
        <strain evidence="2 3">KBS708</strain>
    </source>
</reference>
<proteinExistence type="predicted"/>
<dbReference type="Pfam" id="PF13517">
    <property type="entry name" value="FG-GAP_3"/>
    <property type="match status" value="1"/>
</dbReference>
<evidence type="ECO:0000256" key="1">
    <source>
        <dbReference type="ARBA" id="ARBA00022729"/>
    </source>
</evidence>
<sequence>MLRFPPAYGVTSMQVTDVNGDGSPDIVLTNGDAGDYPAPVKPYHGVRIFLNDGAGKFAERYFFPMPGAFKAIARDFDGDGDVDVAAIAFYPDYASGHPLSFVYLENTGGLHFTAHTFPDADRGRWLTMDAGDVDGDGDVDLVLGSFAQLDALGDERGVAARWRRPDAPTLLVLENTGSRRRP</sequence>
<dbReference type="Gene3D" id="2.130.10.130">
    <property type="entry name" value="Integrin alpha, N-terminal"/>
    <property type="match status" value="1"/>
</dbReference>
<evidence type="ECO:0000313" key="3">
    <source>
        <dbReference type="Proteomes" id="UP000019151"/>
    </source>
</evidence>
<keyword evidence="3" id="KW-1185">Reference proteome</keyword>
<dbReference type="OrthoDB" id="1391917at2"/>
<dbReference type="HOGENOM" id="CLU_1480030_0_0_0"/>
<dbReference type="KEGG" id="gba:J421_0630"/>
<name>W0RCK1_9BACT</name>
<gene>
    <name evidence="2" type="ORF">J421_0630</name>
</gene>
<dbReference type="STRING" id="861299.J421_0630"/>